<accession>G9N1Y6</accession>
<organism evidence="1 2">
    <name type="scientific">Hypocrea virens (strain Gv29-8 / FGSC 10586)</name>
    <name type="common">Gliocladium virens</name>
    <name type="synonym">Trichoderma virens</name>
    <dbReference type="NCBI Taxonomy" id="413071"/>
    <lineage>
        <taxon>Eukaryota</taxon>
        <taxon>Fungi</taxon>
        <taxon>Dikarya</taxon>
        <taxon>Ascomycota</taxon>
        <taxon>Pezizomycotina</taxon>
        <taxon>Sordariomycetes</taxon>
        <taxon>Hypocreomycetidae</taxon>
        <taxon>Hypocreales</taxon>
        <taxon>Hypocreaceae</taxon>
        <taxon>Trichoderma</taxon>
    </lineage>
</organism>
<protein>
    <submittedName>
        <fullName evidence="1">Uncharacterized protein</fullName>
    </submittedName>
</protein>
<gene>
    <name evidence="1" type="ORF">TRIVIDRAFT_224974</name>
</gene>
<keyword evidence="2" id="KW-1185">Reference proteome</keyword>
<dbReference type="InParanoid" id="G9N1Y6"/>
<evidence type="ECO:0000313" key="2">
    <source>
        <dbReference type="Proteomes" id="UP000007115"/>
    </source>
</evidence>
<dbReference type="HOGENOM" id="CLU_2542862_0_0_1"/>
<reference evidence="1 2" key="1">
    <citation type="journal article" date="2011" name="Genome Biol.">
        <title>Comparative genome sequence analysis underscores mycoparasitism as the ancestral life style of Trichoderma.</title>
        <authorList>
            <person name="Kubicek C.P."/>
            <person name="Herrera-Estrella A."/>
            <person name="Seidl-Seiboth V."/>
            <person name="Martinez D.A."/>
            <person name="Druzhinina I.S."/>
            <person name="Thon M."/>
            <person name="Zeilinger S."/>
            <person name="Casas-Flores S."/>
            <person name="Horwitz B.A."/>
            <person name="Mukherjee P.K."/>
            <person name="Mukherjee M."/>
            <person name="Kredics L."/>
            <person name="Alcaraz L.D."/>
            <person name="Aerts A."/>
            <person name="Antal Z."/>
            <person name="Atanasova L."/>
            <person name="Cervantes-Badillo M.G."/>
            <person name="Challacombe J."/>
            <person name="Chertkov O."/>
            <person name="McCluskey K."/>
            <person name="Coulpier F."/>
            <person name="Deshpande N."/>
            <person name="von Doehren H."/>
            <person name="Ebbole D.J."/>
            <person name="Esquivel-Naranjo E.U."/>
            <person name="Fekete E."/>
            <person name="Flipphi M."/>
            <person name="Glaser F."/>
            <person name="Gomez-Rodriguez E.Y."/>
            <person name="Gruber S."/>
            <person name="Han C."/>
            <person name="Henrissat B."/>
            <person name="Hermosa R."/>
            <person name="Hernandez-Onate M."/>
            <person name="Karaffa L."/>
            <person name="Kosti I."/>
            <person name="Le Crom S."/>
            <person name="Lindquist E."/>
            <person name="Lucas S."/>
            <person name="Luebeck M."/>
            <person name="Luebeck P.S."/>
            <person name="Margeot A."/>
            <person name="Metz B."/>
            <person name="Misra M."/>
            <person name="Nevalainen H."/>
            <person name="Omann M."/>
            <person name="Packer N."/>
            <person name="Perrone G."/>
            <person name="Uresti-Rivera E.E."/>
            <person name="Salamov A."/>
            <person name="Schmoll M."/>
            <person name="Seiboth B."/>
            <person name="Shapiro H."/>
            <person name="Sukno S."/>
            <person name="Tamayo-Ramos J.A."/>
            <person name="Tisch D."/>
            <person name="Wiest A."/>
            <person name="Wilkinson H.H."/>
            <person name="Zhang M."/>
            <person name="Coutinho P.M."/>
            <person name="Kenerley C.M."/>
            <person name="Monte E."/>
            <person name="Baker S.E."/>
            <person name="Grigoriev I.V."/>
        </authorList>
    </citation>
    <scope>NUCLEOTIDE SEQUENCE [LARGE SCALE GENOMIC DNA]</scope>
    <source>
        <strain evidence="2">Gv29-8 / FGSC 10586</strain>
    </source>
</reference>
<dbReference type="OrthoDB" id="4898080at2759"/>
<name>G9N1Y6_HYPVG</name>
<dbReference type="Proteomes" id="UP000007115">
    <property type="component" value="Unassembled WGS sequence"/>
</dbReference>
<dbReference type="OMA" id="SWEMIDA"/>
<sequence length="83" mass="8612">MADGQAGDLPGAVKSYVQDKEDITYRLFAMGKEDGNVEKINTGVAKGETTAVPADNSPVSDAGTTKSWEVIDPVDANEEAPGA</sequence>
<evidence type="ECO:0000313" key="1">
    <source>
        <dbReference type="EMBL" id="EHK19103.1"/>
    </source>
</evidence>
<comment type="caution">
    <text evidence="1">The sequence shown here is derived from an EMBL/GenBank/DDBJ whole genome shotgun (WGS) entry which is preliminary data.</text>
</comment>
<dbReference type="RefSeq" id="XP_013953308.1">
    <property type="nucleotide sequence ID" value="XM_014097833.1"/>
</dbReference>
<dbReference type="GeneID" id="25791920"/>
<dbReference type="EMBL" id="ABDF02000084">
    <property type="protein sequence ID" value="EHK19103.1"/>
    <property type="molecule type" value="Genomic_DNA"/>
</dbReference>
<proteinExistence type="predicted"/>
<dbReference type="VEuPathDB" id="FungiDB:TRIVIDRAFT_224974"/>
<dbReference type="AlphaFoldDB" id="G9N1Y6"/>